<dbReference type="EMBL" id="KI687234">
    <property type="protein sequence ID" value="ETK82339.1"/>
    <property type="molecule type" value="Genomic_DNA"/>
</dbReference>
<organism evidence="1">
    <name type="scientific">Phytophthora nicotianae</name>
    <name type="common">Potato buckeye rot agent</name>
    <name type="synonym">Phytophthora parasitica</name>
    <dbReference type="NCBI Taxonomy" id="4792"/>
    <lineage>
        <taxon>Eukaryota</taxon>
        <taxon>Sar</taxon>
        <taxon>Stramenopiles</taxon>
        <taxon>Oomycota</taxon>
        <taxon>Peronosporomycetes</taxon>
        <taxon>Peronosporales</taxon>
        <taxon>Peronosporaceae</taxon>
        <taxon>Phytophthora</taxon>
    </lineage>
</organism>
<proteinExistence type="predicted"/>
<dbReference type="Proteomes" id="UP000053236">
    <property type="component" value="Unassembled WGS sequence"/>
</dbReference>
<protein>
    <submittedName>
        <fullName evidence="1">Uncharacterized protein</fullName>
    </submittedName>
</protein>
<sequence length="104" mass="11395">MCILLGYSYDTKGIKLLSLQDGGVRTSRLENVFCHEKFAAGREYVMRLLTRAVFETDGAATIPIVEIKAAIETYSEGDEVARQVVAGVQLEGQVDDLADISLQI</sequence>
<feature type="non-terminal residue" evidence="1">
    <location>
        <position position="104"/>
    </location>
</feature>
<accession>W2GHD5</accession>
<evidence type="ECO:0000313" key="1">
    <source>
        <dbReference type="EMBL" id="ETK82339.1"/>
    </source>
</evidence>
<reference evidence="1" key="1">
    <citation type="submission" date="2013-11" db="EMBL/GenBank/DDBJ databases">
        <title>The Genome Sequence of Phytophthora parasitica CJ02B3.</title>
        <authorList>
            <consortium name="The Broad Institute Genomics Platform"/>
            <person name="Russ C."/>
            <person name="Tyler B."/>
            <person name="Panabieres F."/>
            <person name="Shan W."/>
            <person name="Tripathy S."/>
            <person name="Grunwald N."/>
            <person name="Machado M."/>
            <person name="Johnson C.S."/>
            <person name="Arredondo F."/>
            <person name="Hong C."/>
            <person name="Coffey M."/>
            <person name="Young S.K."/>
            <person name="Zeng Q."/>
            <person name="Gargeya S."/>
            <person name="Fitzgerald M."/>
            <person name="Abouelleil A."/>
            <person name="Alvarado L."/>
            <person name="Chapman S.B."/>
            <person name="Gainer-Dewar J."/>
            <person name="Goldberg J."/>
            <person name="Griggs A."/>
            <person name="Gujja S."/>
            <person name="Hansen M."/>
            <person name="Howarth C."/>
            <person name="Imamovic A."/>
            <person name="Ireland A."/>
            <person name="Larimer J."/>
            <person name="McCowan C."/>
            <person name="Murphy C."/>
            <person name="Pearson M."/>
            <person name="Poon T.W."/>
            <person name="Priest M."/>
            <person name="Roberts A."/>
            <person name="Saif S."/>
            <person name="Shea T."/>
            <person name="Sykes S."/>
            <person name="Wortman J."/>
            <person name="Nusbaum C."/>
            <person name="Birren B."/>
        </authorList>
    </citation>
    <scope>NUCLEOTIDE SEQUENCE [LARGE SCALE GENOMIC DNA]</scope>
    <source>
        <strain evidence="1">CJ02B3</strain>
    </source>
</reference>
<dbReference type="AlphaFoldDB" id="W2GHD5"/>
<gene>
    <name evidence="1" type="ORF">L915_12260</name>
</gene>
<name>W2GHD5_PHYNI</name>